<accession>A0A0G4KQD9</accession>
<evidence type="ECO:0000313" key="9">
    <source>
        <dbReference type="Proteomes" id="UP000045706"/>
    </source>
</evidence>
<comment type="similarity">
    <text evidence="2">Belongs to the SNF7 family.</text>
</comment>
<keyword evidence="5" id="KW-0653">Protein transport</keyword>
<evidence type="ECO:0000313" key="8">
    <source>
        <dbReference type="EMBL" id="CRK11660.1"/>
    </source>
</evidence>
<dbReference type="PANTHER" id="PTHR22761:SF5">
    <property type="entry name" value="CHARGED MULTIVESICULAR BODY PROTEIN 6"/>
    <property type="match status" value="1"/>
</dbReference>
<dbReference type="GO" id="GO:0000815">
    <property type="term" value="C:ESCRT III complex"/>
    <property type="evidence" value="ECO:0007669"/>
    <property type="project" value="TreeGrafter"/>
</dbReference>
<feature type="compositionally biased region" description="Acidic residues" evidence="7">
    <location>
        <begin position="134"/>
        <end position="145"/>
    </location>
</feature>
<evidence type="ECO:0000256" key="6">
    <source>
        <dbReference type="ARBA" id="ARBA00023136"/>
    </source>
</evidence>
<keyword evidence="6" id="KW-0472">Membrane</keyword>
<dbReference type="GO" id="GO:0006900">
    <property type="term" value="P:vesicle budding from membrane"/>
    <property type="evidence" value="ECO:0007669"/>
    <property type="project" value="TreeGrafter"/>
</dbReference>
<gene>
    <name evidence="8" type="ORF">BN1723_017241</name>
</gene>
<keyword evidence="4" id="KW-0967">Endosome</keyword>
<dbReference type="AlphaFoldDB" id="A0A0G4KQD9"/>
<dbReference type="EMBL" id="CVQI01002370">
    <property type="protein sequence ID" value="CRK11660.1"/>
    <property type="molecule type" value="Genomic_DNA"/>
</dbReference>
<dbReference type="InterPro" id="IPR005024">
    <property type="entry name" value="Snf7_fam"/>
</dbReference>
<evidence type="ECO:0000256" key="2">
    <source>
        <dbReference type="ARBA" id="ARBA00006190"/>
    </source>
</evidence>
<reference evidence="9" key="1">
    <citation type="submission" date="2015-05" db="EMBL/GenBank/DDBJ databases">
        <authorList>
            <person name="Fogelqvist Johan"/>
        </authorList>
    </citation>
    <scope>NUCLEOTIDE SEQUENCE [LARGE SCALE GENOMIC DNA]</scope>
</reference>
<evidence type="ECO:0000256" key="4">
    <source>
        <dbReference type="ARBA" id="ARBA00022753"/>
    </source>
</evidence>
<name>A0A0G4KQD9_VERLO</name>
<evidence type="ECO:0000256" key="7">
    <source>
        <dbReference type="SAM" id="MobiDB-lite"/>
    </source>
</evidence>
<feature type="compositionally biased region" description="Basic and acidic residues" evidence="7">
    <location>
        <begin position="187"/>
        <end position="202"/>
    </location>
</feature>
<organism evidence="8 9">
    <name type="scientific">Verticillium longisporum</name>
    <name type="common">Verticillium dahliae var. longisporum</name>
    <dbReference type="NCBI Taxonomy" id="100787"/>
    <lineage>
        <taxon>Eukaryota</taxon>
        <taxon>Fungi</taxon>
        <taxon>Dikarya</taxon>
        <taxon>Ascomycota</taxon>
        <taxon>Pezizomycotina</taxon>
        <taxon>Sordariomycetes</taxon>
        <taxon>Hypocreomycetidae</taxon>
        <taxon>Glomerellales</taxon>
        <taxon>Plectosphaerellaceae</taxon>
        <taxon>Verticillium</taxon>
    </lineage>
</organism>
<keyword evidence="3" id="KW-0813">Transport</keyword>
<evidence type="ECO:0000256" key="1">
    <source>
        <dbReference type="ARBA" id="ARBA00004608"/>
    </source>
</evidence>
<proteinExistence type="inferred from homology"/>
<dbReference type="PANTHER" id="PTHR22761">
    <property type="entry name" value="CHARGED MULTIVESICULAR BODY PROTEIN"/>
    <property type="match status" value="1"/>
</dbReference>
<sequence>MGANGSKVTAQDKFFGRFWPGNPSQTLAGVGVFEVDEAVVSPFDCSLDDCLDIPTDKATDAQLAQLQHLTSNVEFALIQKDVMFGLQQGSRVLNDIQAEMGGVEGVERMMGENAEALAYQKEIAELLNGRISNSEEEEVEDELAEMEARLNAGKEAAQGVPPQRHDLPVAPDTELTRPTTEEEDEERPQTVRQAERRQMVPA</sequence>
<dbReference type="Pfam" id="PF03357">
    <property type="entry name" value="Snf7"/>
    <property type="match status" value="1"/>
</dbReference>
<dbReference type="Proteomes" id="UP000045706">
    <property type="component" value="Unassembled WGS sequence"/>
</dbReference>
<evidence type="ECO:0000256" key="3">
    <source>
        <dbReference type="ARBA" id="ARBA00022448"/>
    </source>
</evidence>
<comment type="subcellular location">
    <subcellularLocation>
        <location evidence="1">Endosome membrane</location>
    </subcellularLocation>
</comment>
<evidence type="ECO:0000256" key="5">
    <source>
        <dbReference type="ARBA" id="ARBA00022927"/>
    </source>
</evidence>
<dbReference type="GO" id="GO:0005771">
    <property type="term" value="C:multivesicular body"/>
    <property type="evidence" value="ECO:0007669"/>
    <property type="project" value="TreeGrafter"/>
</dbReference>
<dbReference type="GO" id="GO:0032511">
    <property type="term" value="P:late endosome to vacuole transport via multivesicular body sorting pathway"/>
    <property type="evidence" value="ECO:0007669"/>
    <property type="project" value="TreeGrafter"/>
</dbReference>
<dbReference type="GO" id="GO:0015031">
    <property type="term" value="P:protein transport"/>
    <property type="evidence" value="ECO:0007669"/>
    <property type="project" value="UniProtKB-KW"/>
</dbReference>
<protein>
    <submittedName>
        <fullName evidence="8">Uncharacterized protein</fullName>
    </submittedName>
</protein>
<feature type="region of interest" description="Disordered" evidence="7">
    <location>
        <begin position="132"/>
        <end position="202"/>
    </location>
</feature>